<evidence type="ECO:0000256" key="1">
    <source>
        <dbReference type="ARBA" id="ARBA00022723"/>
    </source>
</evidence>
<dbReference type="GO" id="GO:0009347">
    <property type="term" value="C:aspartate carbamoyltransferase complex"/>
    <property type="evidence" value="ECO:0007669"/>
    <property type="project" value="InterPro"/>
</dbReference>
<keyword evidence="7" id="KW-1185">Reference proteome</keyword>
<dbReference type="NCBIfam" id="NF002063">
    <property type="entry name" value="PRK00893.1-3"/>
    <property type="match status" value="1"/>
</dbReference>
<dbReference type="GO" id="GO:0046872">
    <property type="term" value="F:metal ion binding"/>
    <property type="evidence" value="ECO:0007669"/>
    <property type="project" value="UniProtKB-KW"/>
</dbReference>
<dbReference type="KEGG" id="amt:Amet_4201"/>
<feature type="domain" description="Aspartate carbamoyltransferase regulatory subunit N-terminal" evidence="4">
    <location>
        <begin position="2"/>
        <end position="91"/>
    </location>
</feature>
<dbReference type="AlphaFoldDB" id="A6TVR3"/>
<evidence type="ECO:0000256" key="3">
    <source>
        <dbReference type="ARBA" id="ARBA00022975"/>
    </source>
</evidence>
<dbReference type="SUPFAM" id="SSF54893">
    <property type="entry name" value="Aspartate carbamoyltransferase, Regulatory-chain, N-terminal domain"/>
    <property type="match status" value="1"/>
</dbReference>
<dbReference type="GO" id="GO:0006221">
    <property type="term" value="P:pyrimidine nucleotide biosynthetic process"/>
    <property type="evidence" value="ECO:0007669"/>
    <property type="project" value="UniProtKB-KW"/>
</dbReference>
<dbReference type="Gene3D" id="3.30.70.140">
    <property type="entry name" value="Aspartate carbamoyltransferase regulatory subunit, N-terminal domain"/>
    <property type="match status" value="1"/>
</dbReference>
<evidence type="ECO:0000259" key="5">
    <source>
        <dbReference type="Pfam" id="PF02748"/>
    </source>
</evidence>
<keyword evidence="1" id="KW-0479">Metal-binding</keyword>
<proteinExistence type="predicted"/>
<dbReference type="PANTHER" id="PTHR35805:SF1">
    <property type="entry name" value="ASPARTATE CARBAMOYLTRANSFERASE REGULATORY CHAIN"/>
    <property type="match status" value="1"/>
</dbReference>
<dbReference type="Gene3D" id="2.30.30.20">
    <property type="entry name" value="Aspartate carbamoyltransferase regulatory subunit, C-terminal domain"/>
    <property type="match status" value="1"/>
</dbReference>
<dbReference type="OrthoDB" id="5599321at2"/>
<evidence type="ECO:0000259" key="4">
    <source>
        <dbReference type="Pfam" id="PF01948"/>
    </source>
</evidence>
<dbReference type="PANTHER" id="PTHR35805">
    <property type="entry name" value="ASPARTATE CARBAMOYLTRANSFERASE REGULATORY CHAIN"/>
    <property type="match status" value="1"/>
</dbReference>
<dbReference type="EMBL" id="CP000724">
    <property type="protein sequence ID" value="ABR50281.1"/>
    <property type="molecule type" value="Genomic_DNA"/>
</dbReference>
<keyword evidence="2" id="KW-0862">Zinc</keyword>
<dbReference type="RefSeq" id="WP_012065229.1">
    <property type="nucleotide sequence ID" value="NC_009633.1"/>
</dbReference>
<dbReference type="InterPro" id="IPR036793">
    <property type="entry name" value="Asp_carbatrfase_reg_N_sf"/>
</dbReference>
<accession>A6TVR3</accession>
<dbReference type="HOGENOM" id="CLU_128576_0_0_9"/>
<evidence type="ECO:0000313" key="7">
    <source>
        <dbReference type="Proteomes" id="UP000001572"/>
    </source>
</evidence>
<gene>
    <name evidence="6" type="ordered locus">Amet_4201</name>
</gene>
<name>A6TVR3_ALKMQ</name>
<dbReference type="SUPFAM" id="SSF57825">
    <property type="entry name" value="Aspartate carbamoyltransferase, Regulatory-chain, C-terminal domain"/>
    <property type="match status" value="1"/>
</dbReference>
<protein>
    <submittedName>
        <fullName evidence="6">Aspartate transcarbamylase regulatory subunit</fullName>
    </submittedName>
</protein>
<organism evidence="6 7">
    <name type="scientific">Alkaliphilus metalliredigens (strain QYMF)</name>
    <dbReference type="NCBI Taxonomy" id="293826"/>
    <lineage>
        <taxon>Bacteria</taxon>
        <taxon>Bacillati</taxon>
        <taxon>Bacillota</taxon>
        <taxon>Clostridia</taxon>
        <taxon>Peptostreptococcales</taxon>
        <taxon>Natronincolaceae</taxon>
        <taxon>Alkaliphilus</taxon>
    </lineage>
</organism>
<feature type="domain" description="Aspartate carbamoyltransferase regulatory subunit C-terminal" evidence="5">
    <location>
        <begin position="95"/>
        <end position="139"/>
    </location>
</feature>
<dbReference type="InterPro" id="IPR002801">
    <property type="entry name" value="Asp_carbamoylTrfase_reg"/>
</dbReference>
<evidence type="ECO:0000256" key="2">
    <source>
        <dbReference type="ARBA" id="ARBA00022833"/>
    </source>
</evidence>
<dbReference type="STRING" id="293826.Amet_4201"/>
<keyword evidence="3" id="KW-0665">Pyrimidine biosynthesis</keyword>
<reference evidence="7" key="1">
    <citation type="journal article" date="2016" name="Genome Announc.">
        <title>Complete genome sequence of Alkaliphilus metalliredigens strain QYMF, an alkaliphilic and metal-reducing bacterium isolated from borax-contaminated leachate ponds.</title>
        <authorList>
            <person name="Hwang C."/>
            <person name="Copeland A."/>
            <person name="Lucas S."/>
            <person name="Lapidus A."/>
            <person name="Barry K."/>
            <person name="Detter J.C."/>
            <person name="Glavina Del Rio T."/>
            <person name="Hammon N."/>
            <person name="Israni S."/>
            <person name="Dalin E."/>
            <person name="Tice H."/>
            <person name="Pitluck S."/>
            <person name="Chertkov O."/>
            <person name="Brettin T."/>
            <person name="Bruce D."/>
            <person name="Han C."/>
            <person name="Schmutz J."/>
            <person name="Larimer F."/>
            <person name="Land M.L."/>
            <person name="Hauser L."/>
            <person name="Kyrpides N."/>
            <person name="Mikhailova N."/>
            <person name="Ye Q."/>
            <person name="Zhou J."/>
            <person name="Richardson P."/>
            <person name="Fields M.W."/>
        </authorList>
    </citation>
    <scope>NUCLEOTIDE SEQUENCE [LARGE SCALE GENOMIC DNA]</scope>
    <source>
        <strain evidence="7">QYMF</strain>
    </source>
</reference>
<dbReference type="Pfam" id="PF02748">
    <property type="entry name" value="PyrI_C"/>
    <property type="match status" value="1"/>
</dbReference>
<sequence>MLEVTSIHKGIVIDHITSGKGLKIFQKLNLDKISSPVVLLMNVSSKTLGKKDVIKIQDEVDLDLTMLGLIDQNITINLISQGEIAEKRQVKLPVKVKGLFECKNPRCITSVDDYAQSEFTLVPNGKIQYRCHYCEELTEYKL</sequence>
<dbReference type="Proteomes" id="UP000001572">
    <property type="component" value="Chromosome"/>
</dbReference>
<dbReference type="InterPro" id="IPR020545">
    <property type="entry name" value="Asp_carbamoyltransf_reg_N"/>
</dbReference>
<dbReference type="Pfam" id="PF01948">
    <property type="entry name" value="PyrI"/>
    <property type="match status" value="1"/>
</dbReference>
<dbReference type="InterPro" id="IPR020542">
    <property type="entry name" value="Asp_carbamoyltrfase_reg_C"/>
</dbReference>
<dbReference type="InterPro" id="IPR036792">
    <property type="entry name" value="Asp_carbatrfase_reg_C_sf"/>
</dbReference>
<dbReference type="GO" id="GO:0006207">
    <property type="term" value="P:'de novo' pyrimidine nucleobase biosynthetic process"/>
    <property type="evidence" value="ECO:0007669"/>
    <property type="project" value="InterPro"/>
</dbReference>
<evidence type="ECO:0000313" key="6">
    <source>
        <dbReference type="EMBL" id="ABR50281.1"/>
    </source>
</evidence>
<dbReference type="eggNOG" id="COG1781">
    <property type="taxonomic scope" value="Bacteria"/>
</dbReference>